<evidence type="ECO:0000313" key="5">
    <source>
        <dbReference type="Proteomes" id="UP000631114"/>
    </source>
</evidence>
<evidence type="ECO:0000256" key="1">
    <source>
        <dbReference type="SAM" id="Coils"/>
    </source>
</evidence>
<feature type="coiled-coil region" evidence="1">
    <location>
        <begin position="3"/>
        <end position="37"/>
    </location>
</feature>
<dbReference type="InterPro" id="IPR006869">
    <property type="entry name" value="DUF547"/>
</dbReference>
<evidence type="ECO:0000313" key="4">
    <source>
        <dbReference type="EMBL" id="KAF9597133.1"/>
    </source>
</evidence>
<proteinExistence type="predicted"/>
<feature type="domain" description="Ternary complex factor MIP1 leucine-zipper" evidence="3">
    <location>
        <begin position="13"/>
        <end position="94"/>
    </location>
</feature>
<dbReference type="Pfam" id="PF04784">
    <property type="entry name" value="DUF547"/>
    <property type="match status" value="1"/>
</dbReference>
<name>A0A835HHU2_9MAGN</name>
<evidence type="ECO:0000259" key="2">
    <source>
        <dbReference type="Pfam" id="PF04784"/>
    </source>
</evidence>
<keyword evidence="5" id="KW-1185">Reference proteome</keyword>
<dbReference type="AlphaFoldDB" id="A0A835HHU2"/>
<dbReference type="InterPro" id="IPR025757">
    <property type="entry name" value="MIP1_Leuzipper"/>
</dbReference>
<dbReference type="PANTHER" id="PTHR46248:SF4">
    <property type="entry name" value="OS01G0147800 PROTEIN"/>
    <property type="match status" value="1"/>
</dbReference>
<dbReference type="Pfam" id="PF14389">
    <property type="entry name" value="Lzipper-MIP1"/>
    <property type="match status" value="1"/>
</dbReference>
<dbReference type="EMBL" id="JADFTS010000007">
    <property type="protein sequence ID" value="KAF9597133.1"/>
    <property type="molecule type" value="Genomic_DNA"/>
</dbReference>
<dbReference type="Proteomes" id="UP000631114">
    <property type="component" value="Unassembled WGS sequence"/>
</dbReference>
<dbReference type="OrthoDB" id="418495at2759"/>
<reference evidence="4 5" key="1">
    <citation type="submission" date="2020-10" db="EMBL/GenBank/DDBJ databases">
        <title>The Coptis chinensis genome and diversification of protoberbering-type alkaloids.</title>
        <authorList>
            <person name="Wang B."/>
            <person name="Shu S."/>
            <person name="Song C."/>
            <person name="Liu Y."/>
        </authorList>
    </citation>
    <scope>NUCLEOTIDE SEQUENCE [LARGE SCALE GENOMIC DNA]</scope>
    <source>
        <strain evidence="4">HL-2020</strain>
        <tissue evidence="4">Leaf</tissue>
    </source>
</reference>
<dbReference type="PANTHER" id="PTHR46248">
    <property type="entry name" value="EXPRESSED PROTEIN"/>
    <property type="match status" value="1"/>
</dbReference>
<organism evidence="4 5">
    <name type="scientific">Coptis chinensis</name>
    <dbReference type="NCBI Taxonomy" id="261450"/>
    <lineage>
        <taxon>Eukaryota</taxon>
        <taxon>Viridiplantae</taxon>
        <taxon>Streptophyta</taxon>
        <taxon>Embryophyta</taxon>
        <taxon>Tracheophyta</taxon>
        <taxon>Spermatophyta</taxon>
        <taxon>Magnoliopsida</taxon>
        <taxon>Ranunculales</taxon>
        <taxon>Ranunculaceae</taxon>
        <taxon>Coptidoideae</taxon>
        <taxon>Coptis</taxon>
    </lineage>
</organism>
<gene>
    <name evidence="4" type="ORF">IFM89_015962</name>
</gene>
<protein>
    <recommendedName>
        <fullName evidence="6">DUF547 domain-containing protein</fullName>
    </recommendedName>
</protein>
<feature type="domain" description="DUF547" evidence="2">
    <location>
        <begin position="399"/>
        <end position="504"/>
    </location>
</feature>
<keyword evidence="1" id="KW-0175">Coiled coil</keyword>
<evidence type="ECO:0008006" key="6">
    <source>
        <dbReference type="Google" id="ProtNLM"/>
    </source>
</evidence>
<evidence type="ECO:0000259" key="3">
    <source>
        <dbReference type="Pfam" id="PF14389"/>
    </source>
</evidence>
<sequence>MKFEDFLMERNEEQQKRKELEEEVVKLQVDLKKEHRLHRVLQCALKEPIISRPRLSSWLPLQVQMLIAEVTIVEQEIISLERKVGELKMCLHQEKKQRKEWQLFQDQHERLQKQNHHICKSGNRRKHRSLVIPSGLSCNSEDFRSQRRSRERKASMQFASEIATISLTQSSGKHVERTSENHSEEQSLINRETCNEYSNRLSEDLINCLIQIFLKLNRSLAHFDYEESATVPKLGLSCINSRGLVAKNLLNCKPSMILSDNDRTFLDPYAILPDVDITIGDMGPYKNFIQLTRSTLDMSQLPECYAEIGKLSSYIKALNGIGGICLEAQPIETLKTRTAGFEERLAPWKSALLLKCRKPRLAFCGWHKLILKLSFNPQPLHSCYFQVLRHNLSTVDLSVLTYKQKLAFWINIYNACIMHAALNVGGIVLNALAIEHFILRPPSDSKTDAMDEKEWLMRHAYGLGYPEPNVTFALCRGSWSSPALRIYTAEGVVNELGKAKAEYLEASVGVTSKKKILVPKLLHWHMRDFADNIESLLEWIYSQLPRSKSVNRMIMECLNRETRTPIAKMVEIQSYESEFRYLLPQ</sequence>
<accession>A0A835HHU2</accession>
<comment type="caution">
    <text evidence="4">The sequence shown here is derived from an EMBL/GenBank/DDBJ whole genome shotgun (WGS) entry which is preliminary data.</text>
</comment>